<dbReference type="RefSeq" id="WP_377567874.1">
    <property type="nucleotide sequence ID" value="NZ_JBHTJZ010000068.1"/>
</dbReference>
<name>A0ABW3HWX8_9BACL</name>
<dbReference type="PANTHER" id="PTHR43818">
    <property type="entry name" value="BCDNA.GH03377"/>
    <property type="match status" value="1"/>
</dbReference>
<dbReference type="Gene3D" id="3.30.360.10">
    <property type="entry name" value="Dihydrodipicolinate Reductase, domain 2"/>
    <property type="match status" value="1"/>
</dbReference>
<dbReference type="SUPFAM" id="SSF51735">
    <property type="entry name" value="NAD(P)-binding Rossmann-fold domains"/>
    <property type="match status" value="1"/>
</dbReference>
<protein>
    <submittedName>
        <fullName evidence="4">Gfo/Idh/MocA family protein</fullName>
    </submittedName>
</protein>
<organism evidence="4 5">
    <name type="scientific">Paenibacillus chungangensis</name>
    <dbReference type="NCBI Taxonomy" id="696535"/>
    <lineage>
        <taxon>Bacteria</taxon>
        <taxon>Bacillati</taxon>
        <taxon>Bacillota</taxon>
        <taxon>Bacilli</taxon>
        <taxon>Bacillales</taxon>
        <taxon>Paenibacillaceae</taxon>
        <taxon>Paenibacillus</taxon>
    </lineage>
</organism>
<evidence type="ECO:0000259" key="2">
    <source>
        <dbReference type="Pfam" id="PF01408"/>
    </source>
</evidence>
<gene>
    <name evidence="4" type="ORF">ACFQ2I_21320</name>
</gene>
<evidence type="ECO:0000259" key="3">
    <source>
        <dbReference type="Pfam" id="PF22725"/>
    </source>
</evidence>
<evidence type="ECO:0000313" key="4">
    <source>
        <dbReference type="EMBL" id="MFD0961882.1"/>
    </source>
</evidence>
<dbReference type="SUPFAM" id="SSF55347">
    <property type="entry name" value="Glyceraldehyde-3-phosphate dehydrogenase-like, C-terminal domain"/>
    <property type="match status" value="1"/>
</dbReference>
<dbReference type="InterPro" id="IPR036291">
    <property type="entry name" value="NAD(P)-bd_dom_sf"/>
</dbReference>
<dbReference type="InterPro" id="IPR050463">
    <property type="entry name" value="Gfo/Idh/MocA_oxidrdct_glycsds"/>
</dbReference>
<dbReference type="Pfam" id="PF01408">
    <property type="entry name" value="GFO_IDH_MocA"/>
    <property type="match status" value="1"/>
</dbReference>
<dbReference type="Proteomes" id="UP001596989">
    <property type="component" value="Unassembled WGS sequence"/>
</dbReference>
<dbReference type="Pfam" id="PF22725">
    <property type="entry name" value="GFO_IDH_MocA_C3"/>
    <property type="match status" value="1"/>
</dbReference>
<sequence>MEKRIITFGVIGCGLMGKEFASAAARWCHLTGVDFEPRIVAVCDANPTAAQWFQDNVPSVARAYSDYRELLADDDVEAIYCAVPHNLHEQIYIDIIAAGKHLLGEKPFGIDRAANEAISAAISDYPHVVVRSSSEFPFFPGVQQIIKWVEEERFGRIIEVEAGFWHSSDLDPGKPINWKRRIATNGEYGCMGDLGLHVLHLPLRFGWKPASVCALLNKIMEERPDGQGGMAPCETWDNAILACDVKTADQQFPMVLSMKRIAPGHANTWFIRIQGTKLSAEFSTKNPKQVASLPYEPGGQQAWHVVDAPYQSAYSTITGGIFEFGFSDSILQMWAAFCDEIVHGKEGMQQPFSCALPEEASGSHRLFTAALESHKTGSTVAIDWGNEG</sequence>
<feature type="domain" description="Gfo/Idh/MocA-like oxidoreductase N-terminal" evidence="2">
    <location>
        <begin position="7"/>
        <end position="116"/>
    </location>
</feature>
<accession>A0ABW3HWX8</accession>
<feature type="domain" description="GFO/IDH/MocA-like oxidoreductase" evidence="3">
    <location>
        <begin position="142"/>
        <end position="279"/>
    </location>
</feature>
<dbReference type="Gene3D" id="3.40.50.720">
    <property type="entry name" value="NAD(P)-binding Rossmann-like Domain"/>
    <property type="match status" value="1"/>
</dbReference>
<comment type="caution">
    <text evidence="4">The sequence shown here is derived from an EMBL/GenBank/DDBJ whole genome shotgun (WGS) entry which is preliminary data.</text>
</comment>
<keyword evidence="5" id="KW-1185">Reference proteome</keyword>
<proteinExistence type="predicted"/>
<dbReference type="InterPro" id="IPR055170">
    <property type="entry name" value="GFO_IDH_MocA-like_dom"/>
</dbReference>
<dbReference type="InterPro" id="IPR000683">
    <property type="entry name" value="Gfo/Idh/MocA-like_OxRdtase_N"/>
</dbReference>
<dbReference type="PANTHER" id="PTHR43818:SF11">
    <property type="entry name" value="BCDNA.GH03377"/>
    <property type="match status" value="1"/>
</dbReference>
<keyword evidence="1" id="KW-0560">Oxidoreductase</keyword>
<evidence type="ECO:0000256" key="1">
    <source>
        <dbReference type="ARBA" id="ARBA00023002"/>
    </source>
</evidence>
<evidence type="ECO:0000313" key="5">
    <source>
        <dbReference type="Proteomes" id="UP001596989"/>
    </source>
</evidence>
<reference evidence="5" key="1">
    <citation type="journal article" date="2019" name="Int. J. Syst. Evol. Microbiol.">
        <title>The Global Catalogue of Microorganisms (GCM) 10K type strain sequencing project: providing services to taxonomists for standard genome sequencing and annotation.</title>
        <authorList>
            <consortium name="The Broad Institute Genomics Platform"/>
            <consortium name="The Broad Institute Genome Sequencing Center for Infectious Disease"/>
            <person name="Wu L."/>
            <person name="Ma J."/>
        </authorList>
    </citation>
    <scope>NUCLEOTIDE SEQUENCE [LARGE SCALE GENOMIC DNA]</scope>
    <source>
        <strain evidence="5">CCUG 59129</strain>
    </source>
</reference>
<dbReference type="EMBL" id="JBHTJZ010000068">
    <property type="protein sequence ID" value="MFD0961882.1"/>
    <property type="molecule type" value="Genomic_DNA"/>
</dbReference>